<reference evidence="3 4" key="1">
    <citation type="journal article" date="2007" name="Science">
        <title>Sea anemone genome reveals ancestral eumetazoan gene repertoire and genomic organization.</title>
        <authorList>
            <person name="Putnam N.H."/>
            <person name="Srivastava M."/>
            <person name="Hellsten U."/>
            <person name="Dirks B."/>
            <person name="Chapman J."/>
            <person name="Salamov A."/>
            <person name="Terry A."/>
            <person name="Shapiro H."/>
            <person name="Lindquist E."/>
            <person name="Kapitonov V.V."/>
            <person name="Jurka J."/>
            <person name="Genikhovich G."/>
            <person name="Grigoriev I.V."/>
            <person name="Lucas S.M."/>
            <person name="Steele R.E."/>
            <person name="Finnerty J.R."/>
            <person name="Technau U."/>
            <person name="Martindale M.Q."/>
            <person name="Rokhsar D.S."/>
        </authorList>
    </citation>
    <scope>NUCLEOTIDE SEQUENCE [LARGE SCALE GENOMIC DNA]</scope>
    <source>
        <strain evidence="4">CH2 X CH6</strain>
    </source>
</reference>
<dbReference type="GO" id="GO:0030488">
    <property type="term" value="P:tRNA methylation"/>
    <property type="evidence" value="ECO:0000318"/>
    <property type="project" value="GO_Central"/>
</dbReference>
<evidence type="ECO:0000259" key="2">
    <source>
        <dbReference type="Pfam" id="PF25151"/>
    </source>
</evidence>
<sequence length="1094" mass="122227">MPLPSFLGAVRSCCRLEEHGYCVQRQHLFFAVTPRIAPDVLFRLPLIGSLVLRIFGHKQGQQDDSQFNSISARDFFTRFPSLRQFFLRQLRATASPSSSGSLDITHACHATRLGPELFPILSMLSKLRSARTVEEESLLVEFIPLLKPMSSSPVYAVRSLAAQALVPFVPINGVVEMIAELLNSLPVPPQAISQNAIHGTLLQVRKLASASRESSVLRGAYCVVHALRKHEWLGTAHNACAVTREEYLRIVMEIIPLVTLQGQLSSEEITRRTKVLLATPDIDSKIAILEYLRTNLDLEGSIKGPLAVEIASLIVHEESQQCLLVELDVFTALNTDECHVPDSMARAVWKTCISHSNTPKSIAVSSRSIPVCSILLRRELSHCHGNPCDRMVCEWSEQIARACPPDCPEPMRMGAARGLEIVGQAVLKVGVSRDETGNQRLLDACVSVFRAGVMLMEDEEEDIRTIAGQFSAQLAHSSPIATPSSINSSVAMETIFDFMANNFWWCQSLWVTMETMVAGTRRAAVEIEEYKKSRPALFESEDTNQYAEPFVSAQLANFHLKVRPFNTAQLANSHLKVRPFNIAQFANSHLKVRPFNTAQLANSHLKVRSFSTAQLANSHLKVRPFNTAQLANSHLKVRPFVAAKLANSNLKVRPFVTAHLADSHLKREDEAIFSTPAFRKNEDLILLEDSRDVSSLDKSALQSELHRLGMKTSGNKPSLNDLKQAILKSRQKTTIAPDLPSSSSSSSTTQVKPVDYIDLEDKSTCSCQLIVANLKSQTDEIKAIIEPRNIENSTQQTQTLVELREENNKLRAHLSSIQSEISTVIEERDSLKLALLILAKDLHSSPDPDRRATINRPPSNTVDSHHLINQVTEVPTPANYSGSKTQGKKKSKKNKKSNQLQTPTDDNSPDQRPVPSQPERDRRRKVVIAGDSMVKFVKGWELSNSDQKVSVMPFPGAKVSAMDHCIKPIAEQIADSVTDIGHEVLNTSPSTDVIISAIIHRFPRTIVNRSFKNFNETSLLNELKNKEWNDIAPLTDPNDTWEKWRTLFISCLDKHAPLRRKRTGEKSSPWIDYDLIRKIYKRDFLKRKAEQHGD</sequence>
<dbReference type="HOGENOM" id="CLU_284171_0_0_1"/>
<dbReference type="Gene3D" id="3.40.50.12690">
    <property type="match status" value="1"/>
</dbReference>
<name>A7SVK4_NEMVE</name>
<feature type="compositionally biased region" description="Polar residues" evidence="1">
    <location>
        <begin position="856"/>
        <end position="873"/>
    </location>
</feature>
<protein>
    <recommendedName>
        <fullName evidence="2">tRNA (32-2'-O)-methyltransferase regulator THADA-like C-terminal TPR repeats region domain-containing protein</fullName>
    </recommendedName>
</protein>
<dbReference type="InterPro" id="IPR051954">
    <property type="entry name" value="tRNA_methyltransferase_THADA"/>
</dbReference>
<accession>A7SVK4</accession>
<evidence type="ECO:0000256" key="1">
    <source>
        <dbReference type="SAM" id="MobiDB-lite"/>
    </source>
</evidence>
<feature type="compositionally biased region" description="Basic residues" evidence="1">
    <location>
        <begin position="886"/>
        <end position="896"/>
    </location>
</feature>
<evidence type="ECO:0000313" key="4">
    <source>
        <dbReference type="Proteomes" id="UP000001593"/>
    </source>
</evidence>
<dbReference type="EMBL" id="DS469838">
    <property type="protein sequence ID" value="EDO32264.1"/>
    <property type="molecule type" value="Genomic_DNA"/>
</dbReference>
<dbReference type="PANTHER" id="PTHR14387:SF0">
    <property type="entry name" value="DUF2428 DOMAIN-CONTAINING PROTEIN"/>
    <property type="match status" value="1"/>
</dbReference>
<dbReference type="InterPro" id="IPR056842">
    <property type="entry name" value="THADA-like_TPR_C"/>
</dbReference>
<keyword evidence="4" id="KW-1185">Reference proteome</keyword>
<feature type="region of interest" description="Disordered" evidence="1">
    <location>
        <begin position="844"/>
        <end position="925"/>
    </location>
</feature>
<gene>
    <name evidence="3" type="ORF">NEMVEDRAFT_v1g218137</name>
</gene>
<dbReference type="eggNOG" id="KOG1810">
    <property type="taxonomic scope" value="Eukaryota"/>
</dbReference>
<dbReference type="Proteomes" id="UP000001593">
    <property type="component" value="Unassembled WGS sequence"/>
</dbReference>
<evidence type="ECO:0000313" key="3">
    <source>
        <dbReference type="EMBL" id="EDO32264.1"/>
    </source>
</evidence>
<feature type="domain" description="tRNA (32-2'-O)-methyltransferase regulator THADA-like C-terminal TPR repeats region" evidence="2">
    <location>
        <begin position="48"/>
        <end position="207"/>
    </location>
</feature>
<dbReference type="InParanoid" id="A7SVK4"/>
<dbReference type="STRING" id="45351.A7SVK4"/>
<dbReference type="AlphaFoldDB" id="A7SVK4"/>
<dbReference type="PANTHER" id="PTHR14387">
    <property type="entry name" value="THADA/DEATH RECEPTOR INTERACTING PROTEIN"/>
    <property type="match status" value="1"/>
</dbReference>
<proteinExistence type="predicted"/>
<organism evidence="3 4">
    <name type="scientific">Nematostella vectensis</name>
    <name type="common">Starlet sea anemone</name>
    <dbReference type="NCBI Taxonomy" id="45351"/>
    <lineage>
        <taxon>Eukaryota</taxon>
        <taxon>Metazoa</taxon>
        <taxon>Cnidaria</taxon>
        <taxon>Anthozoa</taxon>
        <taxon>Hexacorallia</taxon>
        <taxon>Actiniaria</taxon>
        <taxon>Edwardsiidae</taxon>
        <taxon>Nematostella</taxon>
    </lineage>
</organism>
<dbReference type="Pfam" id="PF25151">
    <property type="entry name" value="TPR_Trm732_C"/>
    <property type="match status" value="1"/>
</dbReference>